<comment type="subcellular location">
    <subcellularLocation>
        <location evidence="1">Membrane</location>
        <topology evidence="1">Multi-pass membrane protein</topology>
    </subcellularLocation>
    <subcellularLocation>
        <location evidence="7">Mitochondrion inner membrane</location>
        <topology evidence="7">Multi-pass membrane protein</topology>
    </subcellularLocation>
</comment>
<evidence type="ECO:0000256" key="3">
    <source>
        <dbReference type="ARBA" id="ARBA00021009"/>
    </source>
</evidence>
<evidence type="ECO:0000256" key="7">
    <source>
        <dbReference type="RuleBase" id="RU000471"/>
    </source>
</evidence>
<feature type="transmembrane region" description="Helical" evidence="9">
    <location>
        <begin position="237"/>
        <end position="256"/>
    </location>
</feature>
<keyword evidence="7" id="KW-0520">NAD</keyword>
<keyword evidence="6 9" id="KW-0472">Membrane</keyword>
<dbReference type="GO" id="GO:0009060">
    <property type="term" value="P:aerobic respiration"/>
    <property type="evidence" value="ECO:0007669"/>
    <property type="project" value="TreeGrafter"/>
</dbReference>
<evidence type="ECO:0000256" key="6">
    <source>
        <dbReference type="ARBA" id="ARBA00023136"/>
    </source>
</evidence>
<keyword evidence="4 7" id="KW-0812">Transmembrane</keyword>
<dbReference type="EMBL" id="KF279408">
    <property type="protein sequence ID" value="AGV02194.1"/>
    <property type="molecule type" value="Genomic_DNA"/>
</dbReference>
<feature type="transmembrane region" description="Helical" evidence="9">
    <location>
        <begin position="168"/>
        <end position="188"/>
    </location>
</feature>
<evidence type="ECO:0000256" key="1">
    <source>
        <dbReference type="ARBA" id="ARBA00004141"/>
    </source>
</evidence>
<dbReference type="PANTHER" id="PTHR11432">
    <property type="entry name" value="NADH DEHYDROGENASE SUBUNIT 1"/>
    <property type="match status" value="1"/>
</dbReference>
<protein>
    <recommendedName>
        <fullName evidence="3 8">NADH-ubiquinone oxidoreductase chain 1</fullName>
        <ecNumber evidence="8">7.1.1.2</ecNumber>
    </recommendedName>
</protein>
<comment type="catalytic activity">
    <reaction evidence="8">
        <text>a ubiquinone + NADH + 5 H(+)(in) = a ubiquinol + NAD(+) + 4 H(+)(out)</text>
        <dbReference type="Rhea" id="RHEA:29091"/>
        <dbReference type="Rhea" id="RHEA-COMP:9565"/>
        <dbReference type="Rhea" id="RHEA-COMP:9566"/>
        <dbReference type="ChEBI" id="CHEBI:15378"/>
        <dbReference type="ChEBI" id="CHEBI:16389"/>
        <dbReference type="ChEBI" id="CHEBI:17976"/>
        <dbReference type="ChEBI" id="CHEBI:57540"/>
        <dbReference type="ChEBI" id="CHEBI:57945"/>
        <dbReference type="EC" id="7.1.1.2"/>
    </reaction>
</comment>
<dbReference type="InterPro" id="IPR018086">
    <property type="entry name" value="NADH_UbQ_OxRdtase_su1_CS"/>
</dbReference>
<dbReference type="PROSITE" id="PS00668">
    <property type="entry name" value="COMPLEX1_ND1_2"/>
    <property type="match status" value="1"/>
</dbReference>
<feature type="transmembrane region" description="Helical" evidence="9">
    <location>
        <begin position="212"/>
        <end position="230"/>
    </location>
</feature>
<reference evidence="10" key="1">
    <citation type="submission" date="2013-06" db="EMBL/GenBank/DDBJ databases">
        <authorList>
            <person name="Ran J."/>
            <person name="Pin N."/>
        </authorList>
    </citation>
    <scope>NUCLEOTIDE SEQUENCE</scope>
    <source>
        <strain evidence="10">Yunnan Eryuan</strain>
    </source>
</reference>
<gene>
    <name evidence="10" type="primary">ND1</name>
</gene>
<feature type="transmembrane region" description="Helical" evidence="9">
    <location>
        <begin position="105"/>
        <end position="124"/>
    </location>
</feature>
<evidence type="ECO:0000256" key="4">
    <source>
        <dbReference type="ARBA" id="ARBA00022692"/>
    </source>
</evidence>
<dbReference type="PANTHER" id="PTHR11432:SF3">
    <property type="entry name" value="NADH-UBIQUINONE OXIDOREDUCTASE CHAIN 1"/>
    <property type="match status" value="1"/>
</dbReference>
<accession>A0A067XZ32</accession>
<name>A0A067XZ32_SCHJA</name>
<dbReference type="Pfam" id="PF00146">
    <property type="entry name" value="NADHdh"/>
    <property type="match status" value="1"/>
</dbReference>
<keyword evidence="8 10" id="KW-0496">Mitochondrion</keyword>
<comment type="similarity">
    <text evidence="2 7">Belongs to the complex I subunit 1 family.</text>
</comment>
<keyword evidence="8" id="KW-0830">Ubiquinone</keyword>
<dbReference type="GO" id="GO:0005743">
    <property type="term" value="C:mitochondrial inner membrane"/>
    <property type="evidence" value="ECO:0007669"/>
    <property type="project" value="UniProtKB-SubCell"/>
</dbReference>
<evidence type="ECO:0000256" key="8">
    <source>
        <dbReference type="RuleBase" id="RU000473"/>
    </source>
</evidence>
<feature type="transmembrane region" description="Helical" evidence="9">
    <location>
        <begin position="130"/>
        <end position="156"/>
    </location>
</feature>
<evidence type="ECO:0000256" key="9">
    <source>
        <dbReference type="SAM" id="Phobius"/>
    </source>
</evidence>
<dbReference type="InterPro" id="IPR001694">
    <property type="entry name" value="NADH_UbQ_OxRdtase_su1/FPO"/>
</dbReference>
<dbReference type="AlphaFoldDB" id="A0A067XZ32"/>
<evidence type="ECO:0000256" key="2">
    <source>
        <dbReference type="ARBA" id="ARBA00010535"/>
    </source>
</evidence>
<organism evidence="10">
    <name type="scientific">Schistosoma japonicum</name>
    <name type="common">Blood fluke</name>
    <dbReference type="NCBI Taxonomy" id="6182"/>
    <lineage>
        <taxon>Eukaryota</taxon>
        <taxon>Metazoa</taxon>
        <taxon>Spiralia</taxon>
        <taxon>Lophotrochozoa</taxon>
        <taxon>Platyhelminthes</taxon>
        <taxon>Trematoda</taxon>
        <taxon>Digenea</taxon>
        <taxon>Strigeidida</taxon>
        <taxon>Schistosomatoidea</taxon>
        <taxon>Schistosomatidae</taxon>
        <taxon>Schistosoma</taxon>
    </lineage>
</organism>
<feature type="transmembrane region" description="Helical" evidence="9">
    <location>
        <begin position="72"/>
        <end position="93"/>
    </location>
</feature>
<dbReference type="GO" id="GO:0003954">
    <property type="term" value="F:NADH dehydrogenase activity"/>
    <property type="evidence" value="ECO:0007669"/>
    <property type="project" value="TreeGrafter"/>
</dbReference>
<dbReference type="EC" id="7.1.1.2" evidence="8"/>
<evidence type="ECO:0000256" key="5">
    <source>
        <dbReference type="ARBA" id="ARBA00022989"/>
    </source>
</evidence>
<proteinExistence type="inferred from homology"/>
<feature type="transmembrane region" description="Helical" evidence="9">
    <location>
        <begin position="6"/>
        <end position="25"/>
    </location>
</feature>
<feature type="transmembrane region" description="Helical" evidence="9">
    <location>
        <begin position="276"/>
        <end position="295"/>
    </location>
</feature>
<evidence type="ECO:0000313" key="10">
    <source>
        <dbReference type="EMBL" id="AGV02194.1"/>
    </source>
</evidence>
<dbReference type="GO" id="GO:0008137">
    <property type="term" value="F:NADH dehydrogenase (ubiquinone) activity"/>
    <property type="evidence" value="ECO:0007669"/>
    <property type="project" value="UniProtKB-EC"/>
</dbReference>
<geneLocation type="mitochondrion" evidence="10"/>
<sequence length="296" mass="33797">MNIWNFLVWLEGLLVVSFLVAFFILSERKVLGYIQLRKGPNKVGLVGLFQSFADFIKLLSKYKIDGYTVHSWFSWFGCAILLICSSIGVFIYASDCGGLYYKFMMLYILILSTFTGYGLLMLGWGSWNKYILISAVRVAFASISFEATFMCLVLVLGVIYNDYGNLDITYLIVIAPLNYFAWSVSLLAESNRSPFDYGESESELVSGLNTEYSGLSFIVIFAFEYVMMFISSWITSIVFYGSYVGLIIFHLFLFIWARGTFPRVRYDYYVAVVRKYGLVVSLIYLLSCYGLIIIIS</sequence>
<keyword evidence="5 9" id="KW-1133">Transmembrane helix</keyword>